<evidence type="ECO:0000259" key="2">
    <source>
        <dbReference type="PROSITE" id="PS50887"/>
    </source>
</evidence>
<accession>A0ABU5TMT2</accession>
<evidence type="ECO:0000313" key="4">
    <source>
        <dbReference type="Proteomes" id="UP001301388"/>
    </source>
</evidence>
<dbReference type="SUPFAM" id="SSF55073">
    <property type="entry name" value="Nucleotide cyclase"/>
    <property type="match status" value="1"/>
</dbReference>
<dbReference type="Gene3D" id="3.30.70.270">
    <property type="match status" value="1"/>
</dbReference>
<dbReference type="Proteomes" id="UP001301388">
    <property type="component" value="Unassembled WGS sequence"/>
</dbReference>
<proteinExistence type="predicted"/>
<dbReference type="PANTHER" id="PTHR45138:SF9">
    <property type="entry name" value="DIGUANYLATE CYCLASE DGCM-RELATED"/>
    <property type="match status" value="1"/>
</dbReference>
<dbReference type="Pfam" id="PF00990">
    <property type="entry name" value="GGDEF"/>
    <property type="match status" value="1"/>
</dbReference>
<dbReference type="RefSeq" id="WP_281006345.1">
    <property type="nucleotide sequence ID" value="NZ_JAYGIE010000095.1"/>
</dbReference>
<evidence type="ECO:0000313" key="3">
    <source>
        <dbReference type="EMBL" id="MEA5479648.1"/>
    </source>
</evidence>
<dbReference type="InterPro" id="IPR029787">
    <property type="entry name" value="Nucleotide_cyclase"/>
</dbReference>
<feature type="domain" description="GGDEF" evidence="2">
    <location>
        <begin position="125"/>
        <end position="259"/>
    </location>
</feature>
<dbReference type="InterPro" id="IPR043128">
    <property type="entry name" value="Rev_trsase/Diguanyl_cyclase"/>
</dbReference>
<comment type="caution">
    <text evidence="3">The sequence shown here is derived from an EMBL/GenBank/DDBJ whole genome shotgun (WGS) entry which is preliminary data.</text>
</comment>
<feature type="transmembrane region" description="Helical" evidence="1">
    <location>
        <begin position="21"/>
        <end position="49"/>
    </location>
</feature>
<dbReference type="PANTHER" id="PTHR45138">
    <property type="entry name" value="REGULATORY COMPONENTS OF SENSORY TRANSDUCTION SYSTEM"/>
    <property type="match status" value="1"/>
</dbReference>
<organism evidence="3 4">
    <name type="scientific">Pseudanabaena galeata UHCC 0370</name>
    <dbReference type="NCBI Taxonomy" id="3110310"/>
    <lineage>
        <taxon>Bacteria</taxon>
        <taxon>Bacillati</taxon>
        <taxon>Cyanobacteriota</taxon>
        <taxon>Cyanophyceae</taxon>
        <taxon>Pseudanabaenales</taxon>
        <taxon>Pseudanabaenaceae</taxon>
        <taxon>Pseudanabaena</taxon>
    </lineage>
</organism>
<sequence>MSHKKIQSGNSWQKVILGLGHFRAVLAITLFSIVLSVVITFGMMTLLWWEGLDVLFRSLQVAVIVPAVVAPLASNFVVKLLFELEDLQKQLREMVNCDPLTKVHSRRYIMDCLEIESTRALRSNEPMSLMMIDADNFKSINDCYGHATGDIVLQEIAQKCKSTLRPYDVIARFGGEEFVVLLPNTTLLEAYDIAERIRENVAGQLIESTDGTLIRVTISIGISLFTPPDLRCMNLLSYADRGLYKAKHNGRNQCAIAEDSD</sequence>
<feature type="transmembrane region" description="Helical" evidence="1">
    <location>
        <begin position="61"/>
        <end position="82"/>
    </location>
</feature>
<keyword evidence="1" id="KW-1133">Transmembrane helix</keyword>
<dbReference type="CDD" id="cd01949">
    <property type="entry name" value="GGDEF"/>
    <property type="match status" value="1"/>
</dbReference>
<dbReference type="InterPro" id="IPR050469">
    <property type="entry name" value="Diguanylate_Cyclase"/>
</dbReference>
<dbReference type="PROSITE" id="PS50887">
    <property type="entry name" value="GGDEF"/>
    <property type="match status" value="1"/>
</dbReference>
<dbReference type="EMBL" id="JAYGIE010000095">
    <property type="protein sequence ID" value="MEA5479648.1"/>
    <property type="molecule type" value="Genomic_DNA"/>
</dbReference>
<dbReference type="InterPro" id="IPR000160">
    <property type="entry name" value="GGDEF_dom"/>
</dbReference>
<dbReference type="EC" id="2.7.7.65" evidence="3"/>
<dbReference type="GO" id="GO:0052621">
    <property type="term" value="F:diguanylate cyclase activity"/>
    <property type="evidence" value="ECO:0007669"/>
    <property type="project" value="UniProtKB-EC"/>
</dbReference>
<protein>
    <submittedName>
        <fullName evidence="3">GGDEF domain-containing protein</fullName>
        <ecNumber evidence="3">2.7.7.65</ecNumber>
    </submittedName>
</protein>
<dbReference type="NCBIfam" id="TIGR00254">
    <property type="entry name" value="GGDEF"/>
    <property type="match status" value="1"/>
</dbReference>
<keyword evidence="4" id="KW-1185">Reference proteome</keyword>
<reference evidence="3 4" key="1">
    <citation type="submission" date="2023-12" db="EMBL/GenBank/DDBJ databases">
        <title>Baltic Sea Cyanobacteria.</title>
        <authorList>
            <person name="Delbaje E."/>
            <person name="Fewer D.P."/>
            <person name="Shishido T.K."/>
        </authorList>
    </citation>
    <scope>NUCLEOTIDE SEQUENCE [LARGE SCALE GENOMIC DNA]</scope>
    <source>
        <strain evidence="3 4">UHCC 0370</strain>
    </source>
</reference>
<keyword evidence="1" id="KW-0812">Transmembrane</keyword>
<keyword evidence="3" id="KW-0808">Transferase</keyword>
<keyword evidence="3" id="KW-0548">Nucleotidyltransferase</keyword>
<name>A0ABU5TMT2_9CYAN</name>
<keyword evidence="1" id="KW-0472">Membrane</keyword>
<evidence type="ECO:0000256" key="1">
    <source>
        <dbReference type="SAM" id="Phobius"/>
    </source>
</evidence>
<gene>
    <name evidence="3" type="ORF">VB774_18655</name>
</gene>
<dbReference type="SMART" id="SM00267">
    <property type="entry name" value="GGDEF"/>
    <property type="match status" value="1"/>
</dbReference>